<evidence type="ECO:0000256" key="1">
    <source>
        <dbReference type="ARBA" id="ARBA00009732"/>
    </source>
</evidence>
<dbReference type="PANTHER" id="PTHR46509">
    <property type="entry name" value="PHOSPHOADENOSINE PHOSPHOSULFATE REDUCTASE"/>
    <property type="match status" value="1"/>
</dbReference>
<dbReference type="OrthoDB" id="9772604at2"/>
<evidence type="ECO:0000313" key="5">
    <source>
        <dbReference type="EMBL" id="ABX08021.1"/>
    </source>
</evidence>
<reference evidence="5 6" key="1">
    <citation type="journal article" date="2007" name="PLoS Genet.">
        <title>Patterns and implications of gene gain and loss in the evolution of Prochlorococcus.</title>
        <authorList>
            <person name="Kettler G.C."/>
            <person name="Martiny A.C."/>
            <person name="Huang K."/>
            <person name="Zucker J."/>
            <person name="Coleman M.L."/>
            <person name="Rodrigue S."/>
            <person name="Chen F."/>
            <person name="Lapidus A."/>
            <person name="Ferriera S."/>
            <person name="Johnson J."/>
            <person name="Steglich C."/>
            <person name="Church G.M."/>
            <person name="Richardson P."/>
            <person name="Chisholm S.W."/>
        </authorList>
    </citation>
    <scope>NUCLEOTIDE SEQUENCE [LARGE SCALE GENOMIC DNA]</scope>
    <source>
        <strain evidence="6">MIT 9211</strain>
    </source>
</reference>
<keyword evidence="3" id="KW-0963">Cytoplasm</keyword>
<dbReference type="RefSeq" id="WP_012194646.1">
    <property type="nucleotide sequence ID" value="NC_009976.1"/>
</dbReference>
<keyword evidence="6" id="KW-1185">Reference proteome</keyword>
<dbReference type="Pfam" id="PF01507">
    <property type="entry name" value="PAPS_reduct"/>
    <property type="match status" value="1"/>
</dbReference>
<dbReference type="KEGG" id="pmj:P9211_00901"/>
<name>A9B9G6_PROM4</name>
<accession>A9B9G6</accession>
<dbReference type="EC" id="1.8.4.8" evidence="3"/>
<dbReference type="SUPFAM" id="SSF52402">
    <property type="entry name" value="Adenine nucleotide alpha hydrolases-like"/>
    <property type="match status" value="1"/>
</dbReference>
<dbReference type="Gene3D" id="3.40.50.620">
    <property type="entry name" value="HUPs"/>
    <property type="match status" value="1"/>
</dbReference>
<dbReference type="HAMAP" id="MF_00063">
    <property type="entry name" value="CysH"/>
    <property type="match status" value="1"/>
</dbReference>
<feature type="active site" description="Nucleophile; cysteine thiosulfonate intermediate" evidence="3">
    <location>
        <position position="242"/>
    </location>
</feature>
<dbReference type="HOGENOM" id="CLU_044089_3_0_3"/>
<dbReference type="NCBIfam" id="TIGR00434">
    <property type="entry name" value="cysH"/>
    <property type="match status" value="1"/>
</dbReference>
<keyword evidence="2 3" id="KW-0560">Oxidoreductase</keyword>
<dbReference type="AlphaFoldDB" id="A9B9G6"/>
<dbReference type="CDD" id="cd23945">
    <property type="entry name" value="PAPS_reductase"/>
    <property type="match status" value="1"/>
</dbReference>
<sequence>MESKNIPNKNMKSNSLLKIPIEEARQHLKKMSPEQRMEWGYEQFGENFTLTTSFGIQSCVLLNMLSQIKAAKKIKVIWVDTGYLPTETYQYAELLTEKLHLNLKIVQSEMSPARMEALEGQLWKNNSVKDIEKYHLIRKVTPLEKALEDLRVKCWASGVRGGQTKHRGTMTLLDHIRNRLSLRPILEWSPKDIFYYMEKNNLPHHPLFDQGYSTVGDWHSSAPDGPQSMGRDTRFGGLKQECGIHISNETEGIPN</sequence>
<comment type="similarity">
    <text evidence="1 3">Belongs to the PAPS reductase family. CysH subfamily.</text>
</comment>
<evidence type="ECO:0000259" key="4">
    <source>
        <dbReference type="Pfam" id="PF01507"/>
    </source>
</evidence>
<comment type="subcellular location">
    <subcellularLocation>
        <location evidence="3">Cytoplasm</location>
    </subcellularLocation>
</comment>
<protein>
    <recommendedName>
        <fullName evidence="3">Phosphoadenosine 5'-phosphosulfate reductase</fullName>
        <shortName evidence="3">PAPS reductase</shortName>
        <ecNumber evidence="3">1.8.4.8</ecNumber>
    </recommendedName>
    <alternativeName>
        <fullName evidence="3">3'-phosphoadenylylsulfate reductase</fullName>
    </alternativeName>
    <alternativeName>
        <fullName evidence="3">PAPS reductase, thioredoxin dependent</fullName>
    </alternativeName>
    <alternativeName>
        <fullName evidence="3">PAPS sulfotransferase</fullName>
    </alternativeName>
    <alternativeName>
        <fullName evidence="3">PAdoPS reductase</fullName>
    </alternativeName>
</protein>
<dbReference type="PIRSF" id="PIRSF000857">
    <property type="entry name" value="PAPS_reductase"/>
    <property type="match status" value="1"/>
</dbReference>
<dbReference type="PANTHER" id="PTHR46509:SF1">
    <property type="entry name" value="PHOSPHOADENOSINE PHOSPHOSULFATE REDUCTASE"/>
    <property type="match status" value="1"/>
</dbReference>
<dbReference type="eggNOG" id="COG0175">
    <property type="taxonomic scope" value="Bacteria"/>
</dbReference>
<evidence type="ECO:0000313" key="6">
    <source>
        <dbReference type="Proteomes" id="UP000000788"/>
    </source>
</evidence>
<gene>
    <name evidence="3 5" type="primary">cysH</name>
    <name evidence="5" type="ordered locus">P9211_00901</name>
</gene>
<dbReference type="InterPro" id="IPR002500">
    <property type="entry name" value="PAPS_reduct_dom"/>
</dbReference>
<evidence type="ECO:0000256" key="3">
    <source>
        <dbReference type="HAMAP-Rule" id="MF_00063"/>
    </source>
</evidence>
<feature type="domain" description="Phosphoadenosine phosphosulphate reductase" evidence="4">
    <location>
        <begin position="49"/>
        <end position="223"/>
    </location>
</feature>
<dbReference type="GO" id="GO:0070814">
    <property type="term" value="P:hydrogen sulfide biosynthetic process"/>
    <property type="evidence" value="ECO:0007669"/>
    <property type="project" value="UniProtKB-UniRule"/>
</dbReference>
<dbReference type="GO" id="GO:0019379">
    <property type="term" value="P:sulfate assimilation, phosphoadenylyl sulfate reduction by phosphoadenylyl-sulfate reductase (thioredoxin)"/>
    <property type="evidence" value="ECO:0007669"/>
    <property type="project" value="UniProtKB-UniRule"/>
</dbReference>
<comment type="pathway">
    <text evidence="3">Sulfur metabolism; hydrogen sulfide biosynthesis; sulfite from sulfate: step 3/3.</text>
</comment>
<dbReference type="InterPro" id="IPR014729">
    <property type="entry name" value="Rossmann-like_a/b/a_fold"/>
</dbReference>
<dbReference type="UniPathway" id="UPA00140">
    <property type="reaction ID" value="UER00206"/>
</dbReference>
<dbReference type="GO" id="GO:0004604">
    <property type="term" value="F:phosphoadenylyl-sulfate reductase (thioredoxin) activity"/>
    <property type="evidence" value="ECO:0007669"/>
    <property type="project" value="UniProtKB-UniRule"/>
</dbReference>
<dbReference type="STRING" id="93059.P9211_00901"/>
<proteinExistence type="inferred from homology"/>
<dbReference type="Proteomes" id="UP000000788">
    <property type="component" value="Chromosome"/>
</dbReference>
<comment type="catalytic activity">
    <reaction evidence="3">
        <text>[thioredoxin]-disulfide + sulfite + adenosine 3',5'-bisphosphate + 2 H(+) = [thioredoxin]-dithiol + 3'-phosphoadenylyl sulfate</text>
        <dbReference type="Rhea" id="RHEA:11724"/>
        <dbReference type="Rhea" id="RHEA-COMP:10698"/>
        <dbReference type="Rhea" id="RHEA-COMP:10700"/>
        <dbReference type="ChEBI" id="CHEBI:15378"/>
        <dbReference type="ChEBI" id="CHEBI:17359"/>
        <dbReference type="ChEBI" id="CHEBI:29950"/>
        <dbReference type="ChEBI" id="CHEBI:50058"/>
        <dbReference type="ChEBI" id="CHEBI:58339"/>
        <dbReference type="ChEBI" id="CHEBI:58343"/>
        <dbReference type="EC" id="1.8.4.8"/>
    </reaction>
</comment>
<comment type="function">
    <text evidence="3">Catalyzes the formation of sulfite from phosphoadenosine 5'-phosphosulfate (PAPS) using thioredoxin as an electron donor.</text>
</comment>
<evidence type="ECO:0000256" key="2">
    <source>
        <dbReference type="ARBA" id="ARBA00023002"/>
    </source>
</evidence>
<comment type="caution">
    <text evidence="3">Lacks conserved residue(s) required for the propagation of feature annotation.</text>
</comment>
<dbReference type="EMBL" id="CP000878">
    <property type="protein sequence ID" value="ABX08021.1"/>
    <property type="molecule type" value="Genomic_DNA"/>
</dbReference>
<dbReference type="GO" id="GO:0005737">
    <property type="term" value="C:cytoplasm"/>
    <property type="evidence" value="ECO:0007669"/>
    <property type="project" value="UniProtKB-SubCell"/>
</dbReference>
<dbReference type="InterPro" id="IPR004511">
    <property type="entry name" value="PAPS/APS_Rdtase"/>
</dbReference>
<dbReference type="NCBIfam" id="NF002537">
    <property type="entry name" value="PRK02090.1"/>
    <property type="match status" value="1"/>
</dbReference>
<organism evidence="5 6">
    <name type="scientific">Prochlorococcus marinus (strain MIT 9211)</name>
    <dbReference type="NCBI Taxonomy" id="93059"/>
    <lineage>
        <taxon>Bacteria</taxon>
        <taxon>Bacillati</taxon>
        <taxon>Cyanobacteriota</taxon>
        <taxon>Cyanophyceae</taxon>
        <taxon>Synechococcales</taxon>
        <taxon>Prochlorococcaceae</taxon>
        <taxon>Prochlorococcus</taxon>
    </lineage>
</organism>